<evidence type="ECO:0000256" key="2">
    <source>
        <dbReference type="ARBA" id="ARBA00023043"/>
    </source>
</evidence>
<dbReference type="PROSITE" id="PS50088">
    <property type="entry name" value="ANK_REPEAT"/>
    <property type="match status" value="9"/>
</dbReference>
<dbReference type="PANTHER" id="PTHR24171">
    <property type="entry name" value="ANKYRIN REPEAT DOMAIN-CONTAINING PROTEIN 39-RELATED"/>
    <property type="match status" value="1"/>
</dbReference>
<dbReference type="GO" id="GO:0085020">
    <property type="term" value="P:protein K6-linked ubiquitination"/>
    <property type="evidence" value="ECO:0007669"/>
    <property type="project" value="TreeGrafter"/>
</dbReference>
<feature type="repeat" description="ANK" evidence="3">
    <location>
        <begin position="555"/>
        <end position="587"/>
    </location>
</feature>
<dbReference type="Pfam" id="PF00023">
    <property type="entry name" value="Ank"/>
    <property type="match status" value="2"/>
</dbReference>
<dbReference type="SUPFAM" id="SSF48403">
    <property type="entry name" value="Ankyrin repeat"/>
    <property type="match status" value="3"/>
</dbReference>
<name>A0A2P1P9M0_9RICK</name>
<sequence length="862" mass="96352">MKKPEDLSSSSHELESKEQNSSLQKIQAEQACTSIHYPIGDHSKPETTLPTTEELNRNLLQAALEGHEDEIEACLEQGANPNVRDYSGRTSLHIAALGSYSRAVNSLLKFNARVDIVDESGNTPLHYAVSGKSDSRPKIVSSLLETDINIDALNKLGRTALHIAVIEKNSEVITLLLKKGANFEIKDKYDKTPLSLAKDPGLANLILKLPPPIQQDKTSSHPTQVNKGYKIDQDSPITSYSESKNYNKKFEKALIRTVDEGDIEKLIMALTLDIDISQSTTAYLLHWAAIEGHTNLVDLLIKRGVNTKSKSFGRTPLDWAIRNGHKDVAELLTEKEPQTTLSGHYNLNPFDLFNEEDPDDSTQDKSQFGSRKYIPTLQSKRPANLNSEIKLEDTDLYKAVINGSTEKVKELLEVKFLHVKDNQGYTLLHWSARKGYSDILNLLISEGADPNVTDESGDTPLHSVAMRGHTNIARLLVEAGAKPNVVNKIKNTPLYEAIIRGYTDIAKLLIEAKADPNAVDKCKFTPLHEAAMRGYTDITKLLIKAGADIHAKDNEGYTPLDLARKYNREETIKLLMEVETKIQTENSSLPEDLSIQDDKLGELSDELFERYQSICDQYQKIAEELGNLNEDSLARVMPIIKVGKSDVDNILTAPGIILSQDKDIKEIYHSLKKLQTALAKLSNPLLYEAVKSIKIDQSSNDEIIKKLADIYYQNEACRVDLRQLLIDIRLDYLNIDNVDEPYELGSTLLMYAVCKEMDKKIDSLLHKKADPCKEDGYGNSALSLALQNGNIELALKFIQTKLSEEKWVNFQEDLSKDEDGLFHFIGSNKLNLLDLGLCQTEEGLDSCVIGALTTYEDTKNFN</sequence>
<dbReference type="Pfam" id="PF12796">
    <property type="entry name" value="Ank_2"/>
    <property type="match status" value="3"/>
</dbReference>
<keyword evidence="6" id="KW-1185">Reference proteome</keyword>
<keyword evidence="1" id="KW-0677">Repeat</keyword>
<feature type="repeat" description="ANK" evidence="3">
    <location>
        <begin position="120"/>
        <end position="155"/>
    </location>
</feature>
<dbReference type="PANTHER" id="PTHR24171:SF8">
    <property type="entry name" value="BRCA1-ASSOCIATED RING DOMAIN PROTEIN 1"/>
    <property type="match status" value="1"/>
</dbReference>
<feature type="region of interest" description="Disordered" evidence="4">
    <location>
        <begin position="352"/>
        <end position="372"/>
    </location>
</feature>
<feature type="repeat" description="ANK" evidence="3">
    <location>
        <begin position="423"/>
        <end position="455"/>
    </location>
</feature>
<protein>
    <recommendedName>
        <fullName evidence="7">Ankyrin repeat protein</fullName>
    </recommendedName>
</protein>
<feature type="repeat" description="ANK" evidence="3">
    <location>
        <begin position="285"/>
        <end position="312"/>
    </location>
</feature>
<feature type="compositionally biased region" description="Basic and acidic residues" evidence="4">
    <location>
        <begin position="1"/>
        <end position="18"/>
    </location>
</feature>
<dbReference type="InterPro" id="IPR036770">
    <property type="entry name" value="Ankyrin_rpt-contain_sf"/>
</dbReference>
<dbReference type="OrthoDB" id="7164495at2"/>
<evidence type="ECO:0000313" key="6">
    <source>
        <dbReference type="Proteomes" id="UP000241762"/>
    </source>
</evidence>
<feature type="repeat" description="ANK" evidence="3">
    <location>
        <begin position="87"/>
        <end position="119"/>
    </location>
</feature>
<feature type="compositionally biased region" description="Polar residues" evidence="4">
    <location>
        <begin position="215"/>
        <end position="226"/>
    </location>
</feature>
<evidence type="ECO:0000313" key="5">
    <source>
        <dbReference type="EMBL" id="AVP87971.1"/>
    </source>
</evidence>
<dbReference type="AlphaFoldDB" id="A0A2P1P9M0"/>
<evidence type="ECO:0000256" key="1">
    <source>
        <dbReference type="ARBA" id="ARBA00022737"/>
    </source>
</evidence>
<dbReference type="Proteomes" id="UP000241762">
    <property type="component" value="Chromosome"/>
</dbReference>
<dbReference type="RefSeq" id="WP_106874803.1">
    <property type="nucleotide sequence ID" value="NZ_CP027845.1"/>
</dbReference>
<dbReference type="Gene3D" id="1.25.40.20">
    <property type="entry name" value="Ankyrin repeat-containing domain"/>
    <property type="match status" value="6"/>
</dbReference>
<feature type="repeat" description="ANK" evidence="3">
    <location>
        <begin position="489"/>
        <end position="521"/>
    </location>
</feature>
<dbReference type="InterPro" id="IPR002110">
    <property type="entry name" value="Ankyrin_rpt"/>
</dbReference>
<dbReference type="KEGG" id="ptc:phytr_10430"/>
<dbReference type="SMART" id="SM00248">
    <property type="entry name" value="ANK"/>
    <property type="match status" value="14"/>
</dbReference>
<organism evidence="5 6">
    <name type="scientific">Candidatus Phycorickettsia trachydisci</name>
    <dbReference type="NCBI Taxonomy" id="2115978"/>
    <lineage>
        <taxon>Bacteria</taxon>
        <taxon>Pseudomonadati</taxon>
        <taxon>Pseudomonadota</taxon>
        <taxon>Alphaproteobacteria</taxon>
        <taxon>Rickettsiales</taxon>
        <taxon>Rickettsiaceae</taxon>
        <taxon>Candidatus Phycorickettsia</taxon>
    </lineage>
</organism>
<dbReference type="PRINTS" id="PR01415">
    <property type="entry name" value="ANKYRIN"/>
</dbReference>
<evidence type="ECO:0000256" key="3">
    <source>
        <dbReference type="PROSITE-ProRule" id="PRU00023"/>
    </source>
</evidence>
<dbReference type="GO" id="GO:0004842">
    <property type="term" value="F:ubiquitin-protein transferase activity"/>
    <property type="evidence" value="ECO:0007669"/>
    <property type="project" value="TreeGrafter"/>
</dbReference>
<reference evidence="5 6" key="1">
    <citation type="submission" date="2018-03" db="EMBL/GenBank/DDBJ databases">
        <title>A gene transfer event suggests a long-term partnership between eustigmatophyte algae and a novel lineage of endosymbiotic bacteria.</title>
        <authorList>
            <person name="Yurchenko T."/>
            <person name="Sevcikova T."/>
            <person name="Pribyl P."/>
            <person name="El Karkouri K."/>
            <person name="Klimes V."/>
            <person name="Amaral R."/>
            <person name="Zbrankova V."/>
            <person name="Kim E."/>
            <person name="Raoult D."/>
            <person name="Santos L.M.A."/>
            <person name="Elias M."/>
        </authorList>
    </citation>
    <scope>NUCLEOTIDE SEQUENCE [LARGE SCALE GENOMIC DNA]</scope>
    <source>
        <strain evidence="5">CCALA 838</strain>
    </source>
</reference>
<dbReference type="EMBL" id="CP027845">
    <property type="protein sequence ID" value="AVP87971.1"/>
    <property type="molecule type" value="Genomic_DNA"/>
</dbReference>
<feature type="region of interest" description="Disordered" evidence="4">
    <location>
        <begin position="213"/>
        <end position="232"/>
    </location>
</feature>
<evidence type="ECO:0008006" key="7">
    <source>
        <dbReference type="Google" id="ProtNLM"/>
    </source>
</evidence>
<feature type="region of interest" description="Disordered" evidence="4">
    <location>
        <begin position="1"/>
        <end position="27"/>
    </location>
</feature>
<feature type="repeat" description="ANK" evidence="3">
    <location>
        <begin position="156"/>
        <end position="188"/>
    </location>
</feature>
<feature type="repeat" description="ANK" evidence="3">
    <location>
        <begin position="522"/>
        <end position="554"/>
    </location>
</feature>
<feature type="repeat" description="ANK" evidence="3">
    <location>
        <begin position="456"/>
        <end position="488"/>
    </location>
</feature>
<dbReference type="PROSITE" id="PS50297">
    <property type="entry name" value="ANK_REP_REGION"/>
    <property type="match status" value="7"/>
</dbReference>
<keyword evidence="2 3" id="KW-0040">ANK repeat</keyword>
<gene>
    <name evidence="5" type="ORF">phytr_10430</name>
</gene>
<accession>A0A2P1P9M0</accession>
<evidence type="ECO:0000256" key="4">
    <source>
        <dbReference type="SAM" id="MobiDB-lite"/>
    </source>
</evidence>
<proteinExistence type="predicted"/>